<feature type="region of interest" description="Disordered" evidence="1">
    <location>
        <begin position="1"/>
        <end position="39"/>
    </location>
</feature>
<dbReference type="InterPro" id="IPR046179">
    <property type="entry name" value="DUF6188"/>
</dbReference>
<evidence type="ECO:0000313" key="2">
    <source>
        <dbReference type="EMBL" id="GHH67587.1"/>
    </source>
</evidence>
<evidence type="ECO:0000256" key="1">
    <source>
        <dbReference type="SAM" id="MobiDB-lite"/>
    </source>
</evidence>
<sequence>MTDGRVGRSRSSGAGRPAGRGRRCRPGPPGAGFGVGRSAPAGRGAGARLVHTGVMQNLITDVLAGHRVESVKGGFQLDITLDGPVTVRVENEFRLAGPSEVEHFYPDLTFEPSEALLELVGRSVGAARVTMAGGLELAFDSGHTLSVPPDARRAPWSVFTPHGAVCTALEGGEVVWAAAGPTA</sequence>
<accession>A0A919FKR2</accession>
<reference evidence="2" key="1">
    <citation type="journal article" date="2014" name="Int. J. Syst. Evol. Microbiol.">
        <title>Complete genome sequence of Corynebacterium casei LMG S-19264T (=DSM 44701T), isolated from a smear-ripened cheese.</title>
        <authorList>
            <consortium name="US DOE Joint Genome Institute (JGI-PGF)"/>
            <person name="Walter F."/>
            <person name="Albersmeier A."/>
            <person name="Kalinowski J."/>
            <person name="Ruckert C."/>
        </authorList>
    </citation>
    <scope>NUCLEOTIDE SEQUENCE</scope>
    <source>
        <strain evidence="2">JCM 4646</strain>
    </source>
</reference>
<dbReference type="AlphaFoldDB" id="A0A919FKR2"/>
<dbReference type="EMBL" id="BNBO01000009">
    <property type="protein sequence ID" value="GHH67587.1"/>
    <property type="molecule type" value="Genomic_DNA"/>
</dbReference>
<comment type="caution">
    <text evidence="2">The sequence shown here is derived from an EMBL/GenBank/DDBJ whole genome shotgun (WGS) entry which is preliminary data.</text>
</comment>
<dbReference type="Pfam" id="PF19686">
    <property type="entry name" value="DUF6188"/>
    <property type="match status" value="1"/>
</dbReference>
<evidence type="ECO:0000313" key="3">
    <source>
        <dbReference type="Proteomes" id="UP000617734"/>
    </source>
</evidence>
<dbReference type="Proteomes" id="UP000617734">
    <property type="component" value="Unassembled WGS sequence"/>
</dbReference>
<name>A0A919FKR2_9ACTN</name>
<keyword evidence="3" id="KW-1185">Reference proteome</keyword>
<gene>
    <name evidence="2" type="ORF">GCM10018781_23100</name>
</gene>
<proteinExistence type="predicted"/>
<reference evidence="2" key="2">
    <citation type="submission" date="2020-09" db="EMBL/GenBank/DDBJ databases">
        <authorList>
            <person name="Sun Q."/>
            <person name="Ohkuma M."/>
        </authorList>
    </citation>
    <scope>NUCLEOTIDE SEQUENCE</scope>
    <source>
        <strain evidence="2">JCM 4646</strain>
    </source>
</reference>
<organism evidence="2 3">
    <name type="scientific">Kitasatospora indigofera</name>
    <dbReference type="NCBI Taxonomy" id="67307"/>
    <lineage>
        <taxon>Bacteria</taxon>
        <taxon>Bacillati</taxon>
        <taxon>Actinomycetota</taxon>
        <taxon>Actinomycetes</taxon>
        <taxon>Kitasatosporales</taxon>
        <taxon>Streptomycetaceae</taxon>
        <taxon>Kitasatospora</taxon>
    </lineage>
</organism>
<protein>
    <submittedName>
        <fullName evidence="2">Uncharacterized protein</fullName>
    </submittedName>
</protein>